<dbReference type="Gene3D" id="3.90.550.20">
    <property type="match status" value="1"/>
</dbReference>
<evidence type="ECO:0008006" key="2">
    <source>
        <dbReference type="Google" id="ProtNLM"/>
    </source>
</evidence>
<protein>
    <recommendedName>
        <fullName evidence="2">Alpha 1,4-glycosyltransferase domain-containing protein</fullName>
    </recommendedName>
</protein>
<dbReference type="GO" id="GO:0006487">
    <property type="term" value="P:protein N-linked glycosylation"/>
    <property type="evidence" value="ECO:0007669"/>
    <property type="project" value="TreeGrafter"/>
</dbReference>
<gene>
    <name evidence="1" type="ORF">DBRI00130_LOCUS22765</name>
</gene>
<dbReference type="InterPro" id="IPR039367">
    <property type="entry name" value="Och1-like"/>
</dbReference>
<organism evidence="1">
    <name type="scientific">Ditylum brightwellii</name>
    <dbReference type="NCBI Taxonomy" id="49249"/>
    <lineage>
        <taxon>Eukaryota</taxon>
        <taxon>Sar</taxon>
        <taxon>Stramenopiles</taxon>
        <taxon>Ochrophyta</taxon>
        <taxon>Bacillariophyta</taxon>
        <taxon>Mediophyceae</taxon>
        <taxon>Lithodesmiophycidae</taxon>
        <taxon>Lithodesmiales</taxon>
        <taxon>Lithodesmiaceae</taxon>
        <taxon>Ditylum</taxon>
    </lineage>
</organism>
<proteinExistence type="predicted"/>
<dbReference type="EMBL" id="HBNS01028965">
    <property type="protein sequence ID" value="CAE4622174.1"/>
    <property type="molecule type" value="Transcribed_RNA"/>
</dbReference>
<dbReference type="InterPro" id="IPR029044">
    <property type="entry name" value="Nucleotide-diphossugar_trans"/>
</dbReference>
<reference evidence="1" key="1">
    <citation type="submission" date="2021-01" db="EMBL/GenBank/DDBJ databases">
        <authorList>
            <person name="Corre E."/>
            <person name="Pelletier E."/>
            <person name="Niang G."/>
            <person name="Scheremetjew M."/>
            <person name="Finn R."/>
            <person name="Kale V."/>
            <person name="Holt S."/>
            <person name="Cochrane G."/>
            <person name="Meng A."/>
            <person name="Brown T."/>
            <person name="Cohen L."/>
        </authorList>
    </citation>
    <scope>NUCLEOTIDE SEQUENCE</scope>
    <source>
        <strain evidence="1">GSO104</strain>
    </source>
</reference>
<dbReference type="PANTHER" id="PTHR31834:SF1">
    <property type="entry name" value="INITIATION-SPECIFIC ALPHA-1,6-MANNOSYLTRANSFERASE"/>
    <property type="match status" value="1"/>
</dbReference>
<name>A0A7S4RR92_9STRA</name>
<dbReference type="GO" id="GO:0000009">
    <property type="term" value="F:alpha-1,6-mannosyltransferase activity"/>
    <property type="evidence" value="ECO:0007669"/>
    <property type="project" value="InterPro"/>
</dbReference>
<dbReference type="Pfam" id="PF04488">
    <property type="entry name" value="Gly_transf_sug"/>
    <property type="match status" value="1"/>
</dbReference>
<dbReference type="PANTHER" id="PTHR31834">
    <property type="entry name" value="INITIATION-SPECIFIC ALPHA-1,6-MANNOSYLTRANSFERASE"/>
    <property type="match status" value="1"/>
</dbReference>
<accession>A0A7S4RR92</accession>
<sequence length="293" mass="33184">MEKYPNMSRLIESWKQSGWEYRFYSDEASASFIETHFPPEVLEAYNSITPGAFKADLFRYCTLLINGGVYADMDVLLEANLDAVISADAGFIVPVDQPGIEANHRICLWNGLIAVAPGHPFLAKVIEVVVNNIRNRFTSVDYDNLLCPEPELSVLHRYDMLFTAGPCILGYAINEILGNRPHKPFEAGEIDVDRALRSIPGRTIILNQGKKDMGAHRFTWLEKNLIFAATDLPDYDDRKQLHGDEKEKHGHYSDLHRTQQIYGQEGLYTDKITADEKIHFVVRDQVVGSKSLL</sequence>
<evidence type="ECO:0000313" key="1">
    <source>
        <dbReference type="EMBL" id="CAE4622174.1"/>
    </source>
</evidence>
<dbReference type="InterPro" id="IPR007577">
    <property type="entry name" value="GlycoTrfase_DXD_sugar-bd_CS"/>
</dbReference>
<dbReference type="AlphaFoldDB" id="A0A7S4RR92"/>
<dbReference type="GO" id="GO:0000136">
    <property type="term" value="C:mannan polymerase complex"/>
    <property type="evidence" value="ECO:0007669"/>
    <property type="project" value="TreeGrafter"/>
</dbReference>
<dbReference type="SUPFAM" id="SSF53448">
    <property type="entry name" value="Nucleotide-diphospho-sugar transferases"/>
    <property type="match status" value="1"/>
</dbReference>